<dbReference type="Proteomes" id="UP000037660">
    <property type="component" value="Unassembled WGS sequence"/>
</dbReference>
<comment type="caution">
    <text evidence="8">The sequence shown here is derived from an EMBL/GenBank/DDBJ whole genome shotgun (WGS) entry which is preliminary data.</text>
</comment>
<dbReference type="InterPro" id="IPR009056">
    <property type="entry name" value="Cyt_c-like_dom"/>
</dbReference>
<evidence type="ECO:0000256" key="4">
    <source>
        <dbReference type="PROSITE-ProRule" id="PRU00433"/>
    </source>
</evidence>
<keyword evidence="6" id="KW-0732">Signal</keyword>
<gene>
    <name evidence="8" type="ORF">ISF6_2770</name>
</gene>
<dbReference type="EMBL" id="BBYR01000039">
    <property type="protein sequence ID" value="GAP36930.1"/>
    <property type="molecule type" value="Genomic_DNA"/>
</dbReference>
<evidence type="ECO:0000313" key="8">
    <source>
        <dbReference type="EMBL" id="GAP36930.1"/>
    </source>
</evidence>
<dbReference type="STRING" id="1547922.ISF6_2770"/>
<dbReference type="Pfam" id="PF13442">
    <property type="entry name" value="Cytochrome_CBB3"/>
    <property type="match status" value="1"/>
</dbReference>
<dbReference type="PROSITE" id="PS51007">
    <property type="entry name" value="CYTC"/>
    <property type="match status" value="1"/>
</dbReference>
<dbReference type="OrthoDB" id="9797504at2"/>
<keyword evidence="3 4" id="KW-0408">Iron</keyword>
<dbReference type="Gene3D" id="1.10.760.10">
    <property type="entry name" value="Cytochrome c-like domain"/>
    <property type="match status" value="1"/>
</dbReference>
<feature type="domain" description="Cytochrome c" evidence="7">
    <location>
        <begin position="66"/>
        <end position="163"/>
    </location>
</feature>
<dbReference type="SUPFAM" id="SSF46626">
    <property type="entry name" value="Cytochrome c"/>
    <property type="match status" value="1"/>
</dbReference>
<sequence length="186" mass="19859">MSHPASPARATGRRRAAPARLAGLALALAGGLACAATPATPEPVPPGLPPLGSDWQLPNPYRDQPEVRAAGAAAYERHCANCHGEGAQRPVAEGPDLRRLNGFCQRLVDSALKARCLKDVDAYFLESVLDGKRRAGMVHMPPWRGVLPQETIWAIRSFVEARRVPPPRTLPDLPPGGAVLRAAPPR</sequence>
<dbReference type="InterPro" id="IPR036909">
    <property type="entry name" value="Cyt_c-like_dom_sf"/>
</dbReference>
<dbReference type="GO" id="GO:0046872">
    <property type="term" value="F:metal ion binding"/>
    <property type="evidence" value="ECO:0007669"/>
    <property type="project" value="UniProtKB-KW"/>
</dbReference>
<keyword evidence="8" id="KW-0560">Oxidoreductase</keyword>
<evidence type="ECO:0000256" key="5">
    <source>
        <dbReference type="SAM" id="MobiDB-lite"/>
    </source>
</evidence>
<evidence type="ECO:0000256" key="3">
    <source>
        <dbReference type="ARBA" id="ARBA00023004"/>
    </source>
</evidence>
<dbReference type="GO" id="GO:0020037">
    <property type="term" value="F:heme binding"/>
    <property type="evidence" value="ECO:0007669"/>
    <property type="project" value="InterPro"/>
</dbReference>
<evidence type="ECO:0000256" key="2">
    <source>
        <dbReference type="ARBA" id="ARBA00022723"/>
    </source>
</evidence>
<feature type="region of interest" description="Disordered" evidence="5">
    <location>
        <begin position="167"/>
        <end position="186"/>
    </location>
</feature>
<evidence type="ECO:0000256" key="6">
    <source>
        <dbReference type="SAM" id="SignalP"/>
    </source>
</evidence>
<dbReference type="EC" id="1.1.2.-" evidence="8"/>
<protein>
    <submittedName>
        <fullName evidence="8">Cytochrome c550</fullName>
        <ecNumber evidence="8">1.1.2.-</ecNumber>
    </submittedName>
</protein>
<evidence type="ECO:0000313" key="9">
    <source>
        <dbReference type="Proteomes" id="UP000037660"/>
    </source>
</evidence>
<dbReference type="AlphaFoldDB" id="A0A0K8P3X2"/>
<keyword evidence="9" id="KW-1185">Reference proteome</keyword>
<dbReference type="GO" id="GO:0009055">
    <property type="term" value="F:electron transfer activity"/>
    <property type="evidence" value="ECO:0007669"/>
    <property type="project" value="InterPro"/>
</dbReference>
<dbReference type="GO" id="GO:0016491">
    <property type="term" value="F:oxidoreductase activity"/>
    <property type="evidence" value="ECO:0007669"/>
    <property type="project" value="UniProtKB-KW"/>
</dbReference>
<reference evidence="9" key="1">
    <citation type="submission" date="2015-07" db="EMBL/GenBank/DDBJ databases">
        <title>Discovery of a poly(ethylene terephthalate assimilation.</title>
        <authorList>
            <person name="Yoshida S."/>
            <person name="Hiraga K."/>
            <person name="Takehana T."/>
            <person name="Taniguchi I."/>
            <person name="Yamaji H."/>
            <person name="Maeda Y."/>
            <person name="Toyohara K."/>
            <person name="Miyamoto K."/>
            <person name="Kimura Y."/>
            <person name="Oda K."/>
        </authorList>
    </citation>
    <scope>NUCLEOTIDE SEQUENCE [LARGE SCALE GENOMIC DNA]</scope>
    <source>
        <strain evidence="9">NBRC 110686 / TISTR 2288 / 201-F6</strain>
    </source>
</reference>
<feature type="chain" id="PRO_5005513682" evidence="6">
    <location>
        <begin position="36"/>
        <end position="186"/>
    </location>
</feature>
<evidence type="ECO:0000256" key="1">
    <source>
        <dbReference type="ARBA" id="ARBA00022617"/>
    </source>
</evidence>
<feature type="signal peptide" evidence="6">
    <location>
        <begin position="1"/>
        <end position="35"/>
    </location>
</feature>
<keyword evidence="2 4" id="KW-0479">Metal-binding</keyword>
<reference evidence="8 9" key="2">
    <citation type="journal article" date="2016" name="Science">
        <title>A bacterium that degrades and assimilates poly(ethylene terephthalate).</title>
        <authorList>
            <person name="Yoshida S."/>
            <person name="Hiraga K."/>
            <person name="Takehana T."/>
            <person name="Taniguchi I."/>
            <person name="Yamaji H."/>
            <person name="Maeda Y."/>
            <person name="Toyohara K."/>
            <person name="Miyamoto K."/>
            <person name="Kimura Y."/>
            <person name="Oda K."/>
        </authorList>
    </citation>
    <scope>NUCLEOTIDE SEQUENCE [LARGE SCALE GENOMIC DNA]</scope>
    <source>
        <strain evidence="9">NBRC 110686 / TISTR 2288 / 201-F6</strain>
    </source>
</reference>
<keyword evidence="1 4" id="KW-0349">Heme</keyword>
<accession>A0A0K8P3X2</accession>
<name>A0A0K8P3X2_PISS1</name>
<proteinExistence type="predicted"/>
<organism evidence="8 9">
    <name type="scientific">Piscinibacter sakaiensis</name>
    <name type="common">Ideonella sakaiensis</name>
    <dbReference type="NCBI Taxonomy" id="1547922"/>
    <lineage>
        <taxon>Bacteria</taxon>
        <taxon>Pseudomonadati</taxon>
        <taxon>Pseudomonadota</taxon>
        <taxon>Betaproteobacteria</taxon>
        <taxon>Burkholderiales</taxon>
        <taxon>Sphaerotilaceae</taxon>
        <taxon>Piscinibacter</taxon>
    </lineage>
</organism>
<dbReference type="RefSeq" id="WP_054020875.1">
    <property type="nucleotide sequence ID" value="NZ_BBYR01000039.1"/>
</dbReference>
<evidence type="ECO:0000259" key="7">
    <source>
        <dbReference type="PROSITE" id="PS51007"/>
    </source>
</evidence>